<gene>
    <name evidence="2" type="ORF">B296_00050432</name>
</gene>
<reference evidence="2 3" key="1">
    <citation type="journal article" date="2014" name="Agronomy (Basel)">
        <title>A Draft Genome Sequence for Ensete ventricosum, the Drought-Tolerant Tree Against Hunger.</title>
        <authorList>
            <person name="Harrison J."/>
            <person name="Moore K.A."/>
            <person name="Paszkiewicz K."/>
            <person name="Jones T."/>
            <person name="Grant M."/>
            <person name="Ambacheew D."/>
            <person name="Muzemil S."/>
            <person name="Studholme D.J."/>
        </authorList>
    </citation>
    <scope>NUCLEOTIDE SEQUENCE [LARGE SCALE GENOMIC DNA]</scope>
</reference>
<organism evidence="2 3">
    <name type="scientific">Ensete ventricosum</name>
    <name type="common">Abyssinian banana</name>
    <name type="synonym">Musa ensete</name>
    <dbReference type="NCBI Taxonomy" id="4639"/>
    <lineage>
        <taxon>Eukaryota</taxon>
        <taxon>Viridiplantae</taxon>
        <taxon>Streptophyta</taxon>
        <taxon>Embryophyta</taxon>
        <taxon>Tracheophyta</taxon>
        <taxon>Spermatophyta</taxon>
        <taxon>Magnoliopsida</taxon>
        <taxon>Liliopsida</taxon>
        <taxon>Zingiberales</taxon>
        <taxon>Musaceae</taxon>
        <taxon>Ensete</taxon>
    </lineage>
</organism>
<feature type="domain" description="YABBY N-terminal" evidence="1">
    <location>
        <begin position="9"/>
        <end position="45"/>
    </location>
</feature>
<dbReference type="EMBL" id="AMZH03012899">
    <property type="protein sequence ID" value="RRT50201.1"/>
    <property type="molecule type" value="Genomic_DNA"/>
</dbReference>
<evidence type="ECO:0000313" key="3">
    <source>
        <dbReference type="Proteomes" id="UP000287651"/>
    </source>
</evidence>
<evidence type="ECO:0000259" key="1">
    <source>
        <dbReference type="Pfam" id="PF24868"/>
    </source>
</evidence>
<dbReference type="Pfam" id="PF24868">
    <property type="entry name" value="YABBY_N"/>
    <property type="match status" value="1"/>
</dbReference>
<dbReference type="AlphaFoldDB" id="A0A426YEN8"/>
<proteinExistence type="predicted"/>
<evidence type="ECO:0000313" key="2">
    <source>
        <dbReference type="EMBL" id="RRT50201.1"/>
    </source>
</evidence>
<sequence length="87" mass="9995">MVKDAFPWLQVGVPCKRLMDTVTVKCGHCNHLSFLSPRPLVQSPAPTDYEMGLQVHFSCITGRKYNESKQLNQTFLTEKLLAWLLRM</sequence>
<dbReference type="Proteomes" id="UP000287651">
    <property type="component" value="Unassembled WGS sequence"/>
</dbReference>
<accession>A0A426YEN8</accession>
<protein>
    <recommendedName>
        <fullName evidence="1">YABBY N-terminal domain-containing protein</fullName>
    </recommendedName>
</protein>
<comment type="caution">
    <text evidence="2">The sequence shown here is derived from an EMBL/GenBank/DDBJ whole genome shotgun (WGS) entry which is preliminary data.</text>
</comment>
<dbReference type="InterPro" id="IPR056776">
    <property type="entry name" value="YABBY_N"/>
</dbReference>
<name>A0A426YEN8_ENSVE</name>